<dbReference type="InterPro" id="IPR029063">
    <property type="entry name" value="SAM-dependent_MTases_sf"/>
</dbReference>
<keyword evidence="1" id="KW-0808">Transferase</keyword>
<dbReference type="EMBL" id="JBAWSY010000002">
    <property type="protein sequence ID" value="MEI4769120.1"/>
    <property type="molecule type" value="Genomic_DNA"/>
</dbReference>
<evidence type="ECO:0000313" key="1">
    <source>
        <dbReference type="EMBL" id="MEI4769120.1"/>
    </source>
</evidence>
<protein>
    <submittedName>
        <fullName evidence="1">Methyltransferase domain-containing protein</fullName>
    </submittedName>
</protein>
<organism evidence="1 2">
    <name type="scientific">Psychrobacillus mangrovi</name>
    <dbReference type="NCBI Taxonomy" id="3117745"/>
    <lineage>
        <taxon>Bacteria</taxon>
        <taxon>Bacillati</taxon>
        <taxon>Bacillota</taxon>
        <taxon>Bacilli</taxon>
        <taxon>Bacillales</taxon>
        <taxon>Bacillaceae</taxon>
        <taxon>Psychrobacillus</taxon>
    </lineage>
</organism>
<dbReference type="Proteomes" id="UP001364890">
    <property type="component" value="Unassembled WGS sequence"/>
</dbReference>
<keyword evidence="1" id="KW-0489">Methyltransferase</keyword>
<dbReference type="Gene3D" id="3.40.50.150">
    <property type="entry name" value="Vaccinia Virus protein VP39"/>
    <property type="match status" value="1"/>
</dbReference>
<dbReference type="Pfam" id="PF13489">
    <property type="entry name" value="Methyltransf_23"/>
    <property type="match status" value="1"/>
</dbReference>
<accession>A0ABU8F4D8</accession>
<name>A0ABU8F4D8_9BACI</name>
<keyword evidence="2" id="KW-1185">Reference proteome</keyword>
<dbReference type="GO" id="GO:0032259">
    <property type="term" value="P:methylation"/>
    <property type="evidence" value="ECO:0007669"/>
    <property type="project" value="UniProtKB-KW"/>
</dbReference>
<dbReference type="RefSeq" id="WP_336496663.1">
    <property type="nucleotide sequence ID" value="NZ_JBAWSY010000002.1"/>
</dbReference>
<dbReference type="GO" id="GO:0008168">
    <property type="term" value="F:methyltransferase activity"/>
    <property type="evidence" value="ECO:0007669"/>
    <property type="project" value="UniProtKB-KW"/>
</dbReference>
<dbReference type="CDD" id="cd02440">
    <property type="entry name" value="AdoMet_MTases"/>
    <property type="match status" value="1"/>
</dbReference>
<gene>
    <name evidence="1" type="ORF">WAX74_05520</name>
</gene>
<evidence type="ECO:0000313" key="2">
    <source>
        <dbReference type="Proteomes" id="UP001364890"/>
    </source>
</evidence>
<comment type="caution">
    <text evidence="1">The sequence shown here is derived from an EMBL/GenBank/DDBJ whole genome shotgun (WGS) entry which is preliminary data.</text>
</comment>
<sequence>MDTQIIEDILKCMPANEFDSTIQRIQTEHRLKLAQFWNIKSGSKVLEIGCGQGDTTSVIAYLVGDEGLVHAIDIASPHYGSPVTLGDSINFIMKSSIGNRIKVDFETDVLSNDVNFPEGYFDYIVFSHCSWYLKSPEELFNILKKIKKWGKTLCFAEWDTRIQKNEQLPHFLSVLIQAQYECFKESSLSNIRTLFTPKDMQDIAERAGWEVIGDAIIDSSQLQDGKWEMEFVLSDYKKEIQSVDLPAKLKSLIQSEVNLLEAVSNQDDVNSLFTYTFIAK</sequence>
<dbReference type="SUPFAM" id="SSF53335">
    <property type="entry name" value="S-adenosyl-L-methionine-dependent methyltransferases"/>
    <property type="match status" value="1"/>
</dbReference>
<proteinExistence type="predicted"/>
<reference evidence="1 2" key="1">
    <citation type="submission" date="2024-01" db="EMBL/GenBank/DDBJ databases">
        <title>Seven novel Bacillus-like species.</title>
        <authorList>
            <person name="Liu G."/>
        </authorList>
    </citation>
    <scope>NUCLEOTIDE SEQUENCE [LARGE SCALE GENOMIC DNA]</scope>
    <source>
        <strain evidence="1 2">FJAT-51614</strain>
    </source>
</reference>